<accession>A0AAV7VH64</accession>
<protein>
    <submittedName>
        <fullName evidence="1">Uncharacterized protein</fullName>
    </submittedName>
</protein>
<organism evidence="1 2">
    <name type="scientific">Pleurodeles waltl</name>
    <name type="common">Iberian ribbed newt</name>
    <dbReference type="NCBI Taxonomy" id="8319"/>
    <lineage>
        <taxon>Eukaryota</taxon>
        <taxon>Metazoa</taxon>
        <taxon>Chordata</taxon>
        <taxon>Craniata</taxon>
        <taxon>Vertebrata</taxon>
        <taxon>Euteleostomi</taxon>
        <taxon>Amphibia</taxon>
        <taxon>Batrachia</taxon>
        <taxon>Caudata</taxon>
        <taxon>Salamandroidea</taxon>
        <taxon>Salamandridae</taxon>
        <taxon>Pleurodelinae</taxon>
        <taxon>Pleurodeles</taxon>
    </lineage>
</organism>
<sequence length="74" mass="8291">MPNTIQYNGSPLAQECGLRQGEPMRAELFAAIEGTRMALDVTIEMLTVDVNLLWEDLRKVADKVNAEEESIIEL</sequence>
<evidence type="ECO:0000313" key="1">
    <source>
        <dbReference type="EMBL" id="KAJ1200632.1"/>
    </source>
</evidence>
<dbReference type="Proteomes" id="UP001066276">
    <property type="component" value="Chromosome 2_1"/>
</dbReference>
<reference evidence="1" key="1">
    <citation type="journal article" date="2022" name="bioRxiv">
        <title>Sequencing and chromosome-scale assembly of the giantPleurodeles waltlgenome.</title>
        <authorList>
            <person name="Brown T."/>
            <person name="Elewa A."/>
            <person name="Iarovenko S."/>
            <person name="Subramanian E."/>
            <person name="Araus A.J."/>
            <person name="Petzold A."/>
            <person name="Susuki M."/>
            <person name="Suzuki K.-i.T."/>
            <person name="Hayashi T."/>
            <person name="Toyoda A."/>
            <person name="Oliveira C."/>
            <person name="Osipova E."/>
            <person name="Leigh N.D."/>
            <person name="Simon A."/>
            <person name="Yun M.H."/>
        </authorList>
    </citation>
    <scope>NUCLEOTIDE SEQUENCE</scope>
    <source>
        <strain evidence="1">20211129_DDA</strain>
        <tissue evidence="1">Liver</tissue>
    </source>
</reference>
<comment type="caution">
    <text evidence="1">The sequence shown here is derived from an EMBL/GenBank/DDBJ whole genome shotgun (WGS) entry which is preliminary data.</text>
</comment>
<gene>
    <name evidence="1" type="ORF">NDU88_004453</name>
</gene>
<name>A0AAV7VH64_PLEWA</name>
<evidence type="ECO:0000313" key="2">
    <source>
        <dbReference type="Proteomes" id="UP001066276"/>
    </source>
</evidence>
<dbReference type="AlphaFoldDB" id="A0AAV7VH64"/>
<dbReference type="EMBL" id="JANPWB010000003">
    <property type="protein sequence ID" value="KAJ1200632.1"/>
    <property type="molecule type" value="Genomic_DNA"/>
</dbReference>
<proteinExistence type="predicted"/>
<keyword evidence="2" id="KW-1185">Reference proteome</keyword>